<protein>
    <submittedName>
        <fullName evidence="1">SPBc2 prophage-derived uncharacterized protein YomR</fullName>
    </submittedName>
</protein>
<proteinExistence type="predicted"/>
<keyword evidence="2" id="KW-1185">Reference proteome</keyword>
<dbReference type="GeneID" id="92853180"/>
<gene>
    <name evidence="1" type="ORF">S101395_02881</name>
</gene>
<organism evidence="1 2">
    <name type="scientific">Bacillus sonorensis</name>
    <dbReference type="NCBI Taxonomy" id="119858"/>
    <lineage>
        <taxon>Bacteria</taxon>
        <taxon>Bacillati</taxon>
        <taxon>Bacillota</taxon>
        <taxon>Bacilli</taxon>
        <taxon>Bacillales</taxon>
        <taxon>Bacillaceae</taxon>
        <taxon>Bacillus</taxon>
    </lineage>
</organism>
<evidence type="ECO:0000313" key="1">
    <source>
        <dbReference type="EMBL" id="ASB89388.1"/>
    </source>
</evidence>
<reference evidence="1 2" key="1">
    <citation type="submission" date="2017-06" db="EMBL/GenBank/DDBJ databases">
        <title>Genome sequence of Bacillus sonorensis strain SRCM101395.</title>
        <authorList>
            <person name="Cho S.H."/>
        </authorList>
    </citation>
    <scope>NUCLEOTIDE SEQUENCE [LARGE SCALE GENOMIC DNA]</scope>
    <source>
        <strain evidence="1 2">SRCM101395</strain>
    </source>
</reference>
<dbReference type="CDD" id="cd19958">
    <property type="entry name" value="pyocin_knob"/>
    <property type="match status" value="1"/>
</dbReference>
<evidence type="ECO:0000313" key="2">
    <source>
        <dbReference type="Proteomes" id="UP000196877"/>
    </source>
</evidence>
<dbReference type="Proteomes" id="UP000196877">
    <property type="component" value="Chromosome"/>
</dbReference>
<name>A0ABM6LJ92_9BACI</name>
<dbReference type="EMBL" id="CP021920">
    <property type="protein sequence ID" value="ASB89388.1"/>
    <property type="molecule type" value="Genomic_DNA"/>
</dbReference>
<accession>A0ABM6LJ92</accession>
<sequence length="556" mass="62464">MDNLSRAQNKENEIKIENLKGKFSGFEKHSLDTEKELRVTIEQLTDLINYHIDNKSNPHNVTSEQVTIISDPSPFQDASYSGDNYPIGISTFHLSTGSVGYPSSYGECLNVKTTKYRFAQFFFHAGNRNDSRIYLRHWYPSIGWTEFITIPSSSDLDSALASMKAYIDAHANNKDNPHKVTKTQVGLSNVDNVKQASKTDFDKHNSDNTRHITVDERTKWDSGQLFKMTDDNGKPFYKGSNEITDYDTLTQTGMYLIYNEGVNSPPSSNRVFLMVISFGNTLAQVAYESYNGTQSFFRFRKSDSTTWTPWQTQETTSGAQTKADKMLSDAKAYTDTHAKNKILHITDSERAKWNSGQLYKITGDNGNRTKLPDGTDLLTLPTGFYYAQGHLVQNNPVPNDLNWFNYDVVETGMGRKTFLVWRSSDNTLWHSTTHNDGVFKGWKKVLTDSDILATWNTVTLINGAKQDSAYPLKFSVVNNVIWLRGTFGSLPAIGTNVAKFANTPSQLVDIVVPTVGSYGTARFAFTTEGYLRYDGINANDPASVTRVSFNVGIPLW</sequence>
<dbReference type="RefSeq" id="WP_006640204.1">
    <property type="nucleotide sequence ID" value="NZ_CP021920.1"/>
</dbReference>